<dbReference type="AlphaFoldDB" id="A0A6J6BUW4"/>
<dbReference type="EMBL" id="CAEZSG010000131">
    <property type="protein sequence ID" value="CAB4542565.1"/>
    <property type="molecule type" value="Genomic_DNA"/>
</dbReference>
<sequence>MHLVHHDEAKIFEQIALGVEHVAQDLGRHDDDARGRVDTRIAGQQSDLVNTIDCLQVLEFLVR</sequence>
<evidence type="ECO:0000313" key="1">
    <source>
        <dbReference type="EMBL" id="CAB4542565.1"/>
    </source>
</evidence>
<proteinExistence type="predicted"/>
<reference evidence="1" key="1">
    <citation type="submission" date="2020-05" db="EMBL/GenBank/DDBJ databases">
        <authorList>
            <person name="Chiriac C."/>
            <person name="Salcher M."/>
            <person name="Ghai R."/>
            <person name="Kavagutti S V."/>
        </authorList>
    </citation>
    <scope>NUCLEOTIDE SEQUENCE</scope>
</reference>
<protein>
    <submittedName>
        <fullName evidence="1">Unannotated protein</fullName>
    </submittedName>
</protein>
<gene>
    <name evidence="1" type="ORF">UFOPK1413_00809</name>
</gene>
<name>A0A6J6BUW4_9ZZZZ</name>
<organism evidence="1">
    <name type="scientific">freshwater metagenome</name>
    <dbReference type="NCBI Taxonomy" id="449393"/>
    <lineage>
        <taxon>unclassified sequences</taxon>
        <taxon>metagenomes</taxon>
        <taxon>ecological metagenomes</taxon>
    </lineage>
</organism>
<accession>A0A6J6BUW4</accession>